<reference evidence="4" key="4">
    <citation type="submission" date="2018-08" db="EMBL/GenBank/DDBJ databases">
        <authorList>
            <consortium name="NCBI Pathogen Detection Project"/>
        </authorList>
    </citation>
    <scope>NUCLEOTIDE SEQUENCE</scope>
    <source>
        <strain evidence="4">W1_5_ERB1</strain>
    </source>
</reference>
<dbReference type="Proteomes" id="UP000255460">
    <property type="component" value="Unassembled WGS sequence"/>
</dbReference>
<gene>
    <name evidence="9" type="ORF">BANRA_03628</name>
    <name evidence="3" type="ORF">CF22_001395</name>
    <name evidence="8" type="ORF">D4N09_28700</name>
    <name evidence="2" type="ORF">E5H86_04945</name>
    <name evidence="4" type="ORF">HHH44_000084</name>
    <name evidence="5" type="ORF">HLX92_25855</name>
    <name evidence="7" type="ORF">NCTC10418_01703</name>
    <name evidence="6" type="ORF">OFN31_15510</name>
</gene>
<accession>A0A0B1BZQ6</accession>
<dbReference type="Proteomes" id="UP000523197">
    <property type="component" value="Unassembled WGS sequence"/>
</dbReference>
<reference evidence="2 15" key="7">
    <citation type="submission" date="2019-04" db="EMBL/GenBank/DDBJ databases">
        <authorList>
            <consortium name="NARMS: The National Antimicrobial Resistance Monitoring System"/>
        </authorList>
    </citation>
    <scope>NUCLEOTIDE SEQUENCE [LARGE SCALE GENOMIC DNA]</scope>
    <source>
        <strain evidence="2 15">FSIS11919500</strain>
    </source>
</reference>
<dbReference type="EMBL" id="UWXJ01000001">
    <property type="protein sequence ID" value="VCY84932.1"/>
    <property type="molecule type" value="Genomic_DNA"/>
</dbReference>
<evidence type="ECO:0000313" key="5">
    <source>
        <dbReference type="EMBL" id="MBA1889553.1"/>
    </source>
</evidence>
<dbReference type="EMBL" id="AASEPP010000005">
    <property type="protein sequence ID" value="EFC2245161.1"/>
    <property type="molecule type" value="Genomic_DNA"/>
</dbReference>
<evidence type="ECO:0000313" key="2">
    <source>
        <dbReference type="EMBL" id="EFC2245161.1"/>
    </source>
</evidence>
<dbReference type="EMBL" id="JAOVKC010000017">
    <property type="protein sequence ID" value="MCV5623165.1"/>
    <property type="molecule type" value="Genomic_DNA"/>
</dbReference>
<reference evidence="3 14" key="3">
    <citation type="submission" date="2018-08" db="EMBL/GenBank/DDBJ databases">
        <authorList>
            <consortium name="GenomeTrakr network: Whole genome sequencing for foodborne pathogen traceback"/>
        </authorList>
    </citation>
    <scope>NUCLEOTIDE SEQUENCE [LARGE SCALE GENOMIC DNA]</scope>
    <source>
        <strain evidence="3 14">AZ-TG60901</strain>
    </source>
</reference>
<evidence type="ECO:0000313" key="7">
    <source>
        <dbReference type="EMBL" id="STE84031.1"/>
    </source>
</evidence>
<dbReference type="EMBL" id="DABALL010000001">
    <property type="protein sequence ID" value="HAH1416759.1"/>
    <property type="molecule type" value="Genomic_DNA"/>
</dbReference>
<dbReference type="Proteomes" id="UP000281521">
    <property type="component" value="Unassembled WGS sequence"/>
</dbReference>
<feature type="transmembrane region" description="Helical" evidence="1">
    <location>
        <begin position="12"/>
        <end position="31"/>
    </location>
</feature>
<proteinExistence type="predicted"/>
<dbReference type="Proteomes" id="UP000528504">
    <property type="component" value="Unassembled WGS sequence"/>
</dbReference>
<dbReference type="EMBL" id="UFZQ01000001">
    <property type="protein sequence ID" value="STE84031.1"/>
    <property type="molecule type" value="Genomic_DNA"/>
</dbReference>
<reference evidence="4" key="1">
    <citation type="journal article" date="2018" name="Genome Biol.">
        <title>SKESA: strategic k-mer extension for scrupulous assemblies.</title>
        <authorList>
            <person name="Souvorov A."/>
            <person name="Agarwala R."/>
            <person name="Lipman D.J."/>
        </authorList>
    </citation>
    <scope>NUCLEOTIDE SEQUENCE [LARGE SCALE GENOMIC DNA]</scope>
    <source>
        <strain evidence="4">W1_5_ERB1</strain>
    </source>
</reference>
<evidence type="ECO:0000313" key="10">
    <source>
        <dbReference type="Proteomes" id="UP000255460"/>
    </source>
</evidence>
<evidence type="ECO:0000313" key="12">
    <source>
        <dbReference type="Proteomes" id="UP000460654"/>
    </source>
</evidence>
<evidence type="ECO:0000313" key="4">
    <source>
        <dbReference type="EMBL" id="HAH1416759.1"/>
    </source>
</evidence>
<evidence type="ECO:0000256" key="1">
    <source>
        <dbReference type="SAM" id="Phobius"/>
    </source>
</evidence>
<evidence type="ECO:0000313" key="9">
    <source>
        <dbReference type="EMBL" id="VCY84932.1"/>
    </source>
</evidence>
<dbReference type="EMBL" id="JABFNF010000218">
    <property type="protein sequence ID" value="MBA1889553.1"/>
    <property type="molecule type" value="Genomic_DNA"/>
</dbReference>
<evidence type="ECO:0000313" key="11">
    <source>
        <dbReference type="Proteomes" id="UP000281521"/>
    </source>
</evidence>
<keyword evidence="1" id="KW-0812">Transmembrane</keyword>
<evidence type="ECO:0000313" key="8">
    <source>
        <dbReference type="EMBL" id="TXU23648.1"/>
    </source>
</evidence>
<reference evidence="5 13" key="8">
    <citation type="submission" date="2020-05" db="EMBL/GenBank/DDBJ databases">
        <title>Epidemiological investigations into extended-spectrum beta-lactam resistant Escherichia coli ST457 carried by Australian Silver gulls identified clonal lineages that cause ExPEC disease.</title>
        <authorList>
            <person name="Nesporova K."/>
            <person name="Wyrsch E.R."/>
            <person name="Valcek A."/>
            <person name="Bitar I."/>
            <person name="Chaw K."/>
            <person name="Harris P."/>
            <person name="Hrabak J."/>
            <person name="Djordjevic S.P."/>
            <person name="Dolejska M."/>
        </authorList>
    </citation>
    <scope>NUCLEOTIDE SEQUENCE [LARGE SCALE GENOMIC DNA]</scope>
    <source>
        <strain evidence="5 13">CE1966</strain>
    </source>
</reference>
<organism evidence="4">
    <name type="scientific">Escherichia coli</name>
    <dbReference type="NCBI Taxonomy" id="562"/>
    <lineage>
        <taxon>Bacteria</taxon>
        <taxon>Pseudomonadati</taxon>
        <taxon>Pseudomonadota</taxon>
        <taxon>Gammaproteobacteria</taxon>
        <taxon>Enterobacterales</taxon>
        <taxon>Enterobacteriaceae</taxon>
        <taxon>Escherichia</taxon>
    </lineage>
</organism>
<dbReference type="RefSeq" id="WP_000034929.1">
    <property type="nucleotide sequence ID" value="NZ_AP021890.1"/>
</dbReference>
<name>A0A0B1BZQ6_ECOLX</name>
<dbReference type="AlphaFoldDB" id="A0A0B1BZQ6"/>
<feature type="transmembrane region" description="Helical" evidence="1">
    <location>
        <begin position="37"/>
        <end position="58"/>
    </location>
</feature>
<evidence type="ECO:0000313" key="13">
    <source>
        <dbReference type="Proteomes" id="UP000523197"/>
    </source>
</evidence>
<evidence type="ECO:0000313" key="6">
    <source>
        <dbReference type="EMBL" id="MCV5623165.1"/>
    </source>
</evidence>
<keyword evidence="1" id="KW-0472">Membrane</keyword>
<keyword evidence="1" id="KW-1133">Transmembrane helix</keyword>
<dbReference type="Proteomes" id="UP000460654">
    <property type="component" value="Unassembled WGS sequence"/>
</dbReference>
<dbReference type="Proteomes" id="UP000531916">
    <property type="component" value="Unassembled WGS sequence"/>
</dbReference>
<evidence type="ECO:0000313" key="14">
    <source>
        <dbReference type="Proteomes" id="UP000528504"/>
    </source>
</evidence>
<dbReference type="EMBL" id="AATJQG010000004">
    <property type="protein sequence ID" value="EFM0515428.1"/>
    <property type="molecule type" value="Genomic_DNA"/>
</dbReference>
<reference evidence="7 10" key="2">
    <citation type="submission" date="2018-06" db="EMBL/GenBank/DDBJ databases">
        <authorList>
            <consortium name="Pathogen Informatics"/>
            <person name="Doyle S."/>
        </authorList>
    </citation>
    <scope>NUCLEOTIDE SEQUENCE [LARGE SCALE GENOMIC DNA]</scope>
    <source>
        <strain evidence="7 10">NCTC10418</strain>
    </source>
</reference>
<dbReference type="EMBL" id="QYOH01000376">
    <property type="protein sequence ID" value="TXU23648.1"/>
    <property type="molecule type" value="Genomic_DNA"/>
</dbReference>
<dbReference type="Proteomes" id="UP000844228">
    <property type="component" value="Unassembled WGS sequence"/>
</dbReference>
<feature type="transmembrane region" description="Helical" evidence="1">
    <location>
        <begin position="97"/>
        <end position="116"/>
    </location>
</feature>
<protein>
    <submittedName>
        <fullName evidence="4">Uncharacterized protein</fullName>
    </submittedName>
</protein>
<reference evidence="9 11" key="6">
    <citation type="submission" date="2018-10" db="EMBL/GenBank/DDBJ databases">
        <authorList>
            <person name="Noll B N."/>
        </authorList>
    </citation>
    <scope>NUCLEOTIDE SEQUENCE [LARGE SCALE GENOMIC DNA]</scope>
    <source>
        <strain evidence="9">Ecoli022</strain>
    </source>
</reference>
<evidence type="ECO:0000313" key="3">
    <source>
        <dbReference type="EMBL" id="EFM0515428.1"/>
    </source>
</evidence>
<reference evidence="6" key="9">
    <citation type="submission" date="2023-06" db="EMBL/GenBank/DDBJ databases">
        <title>Deciphering the underlying mechanisms mediating the transmission of blaNDM gene from human to animals in China.</title>
        <authorList>
            <person name="Chen K."/>
            <person name="Chen S."/>
        </authorList>
    </citation>
    <scope>NUCLEOTIDE SEQUENCE</scope>
    <source>
        <strain evidence="6">1199</strain>
    </source>
</reference>
<evidence type="ECO:0000313" key="15">
    <source>
        <dbReference type="Proteomes" id="UP000531916"/>
    </source>
</evidence>
<sequence length="120" mass="13811">MSKILANHPRLSKFVFGLFGAAGMIWLNKAFQGDELFQLITSLLALDTFVYFCIYSLINPIPEANDFLWDYKVHQRKYSSNISHNDFVSNVRNSRKIVRILILVGITFINVIALLTKLKM</sequence>
<reference evidence="8 12" key="5">
    <citation type="submission" date="2018-09" db="EMBL/GenBank/DDBJ databases">
        <title>Persistent metagenomic signatures of early life antibiotic treatment in the infant gut microbiota and resistome.</title>
        <authorList>
            <person name="Gasparrini A.J."/>
        </authorList>
    </citation>
    <scope>NUCLEOTIDE SEQUENCE [LARGE SCALE GENOMIC DNA]</scope>
    <source>
        <strain evidence="8 12">T0181B.E-10</strain>
    </source>
</reference>
<dbReference type="Proteomes" id="UP001208624">
    <property type="component" value="Unassembled WGS sequence"/>
</dbReference>